<comment type="caution">
    <text evidence="1">The sequence shown here is derived from an EMBL/GenBank/DDBJ whole genome shotgun (WGS) entry which is preliminary data.</text>
</comment>
<evidence type="ECO:0000313" key="2">
    <source>
        <dbReference type="Proteomes" id="UP001141259"/>
    </source>
</evidence>
<sequence>MTVVIAGGGLSGLSLAAHLALETRWNEQVVVVEDGSHPVEAIAWSSWADRSNLLDTAVSSRFDRVRVHVGGRSRTLSLGRFRYQVVRGADFSRVVRHIAEPLGRFEFRHGHVDGITTSDGGARVVVDGEPVEARWVFDSVVGPLDPPPVDARLVFRGRRVRVERPVFDPEAPTLFDFRTSQVCCPAFLYVLPVSPTEALVEHTAFIAPDAPLPGVDAQHAALAAYLDDVLHAGRCEVVHEEGSVLRLTAGTAPRRRGSVLTIGTPAGMVKASTGYSYQRVQRDSAAVVRSLVEHGHPFDLPAVSARHRVFDAALLDVVTRDPRQLERAFAALFRGPSAEPALRFLDERSSIGLESRLFAGMPVGTYLKAVGRRLRT</sequence>
<keyword evidence="2" id="KW-1185">Reference proteome</keyword>
<organism evidence="1 2">
    <name type="scientific">Umezawaea endophytica</name>
    <dbReference type="NCBI Taxonomy" id="1654476"/>
    <lineage>
        <taxon>Bacteria</taxon>
        <taxon>Bacillati</taxon>
        <taxon>Actinomycetota</taxon>
        <taxon>Actinomycetes</taxon>
        <taxon>Pseudonocardiales</taxon>
        <taxon>Pseudonocardiaceae</taxon>
        <taxon>Umezawaea</taxon>
    </lineage>
</organism>
<dbReference type="EMBL" id="JANYMP010000053">
    <property type="protein sequence ID" value="MCS7484750.1"/>
    <property type="molecule type" value="Genomic_DNA"/>
</dbReference>
<reference evidence="1" key="1">
    <citation type="submission" date="2022-08" db="EMBL/GenBank/DDBJ databases">
        <authorList>
            <person name="Tistechok S."/>
            <person name="Samborskyy M."/>
            <person name="Roman I."/>
        </authorList>
    </citation>
    <scope>NUCLEOTIDE SEQUENCE</scope>
    <source>
        <strain evidence="1">DSM 103496</strain>
    </source>
</reference>
<dbReference type="Gene3D" id="3.50.50.60">
    <property type="entry name" value="FAD/NAD(P)-binding domain"/>
    <property type="match status" value="1"/>
</dbReference>
<evidence type="ECO:0000313" key="1">
    <source>
        <dbReference type="EMBL" id="MCS7484750.1"/>
    </source>
</evidence>
<dbReference type="Proteomes" id="UP001141259">
    <property type="component" value="Unassembled WGS sequence"/>
</dbReference>
<proteinExistence type="predicted"/>
<dbReference type="Pfam" id="PF05834">
    <property type="entry name" value="Lycopene_cycl"/>
    <property type="match status" value="1"/>
</dbReference>
<dbReference type="AlphaFoldDB" id="A0A9X2VXK4"/>
<dbReference type="InterPro" id="IPR036188">
    <property type="entry name" value="FAD/NAD-bd_sf"/>
</dbReference>
<protein>
    <submittedName>
        <fullName evidence="1">Lycopene cyclase family protein</fullName>
    </submittedName>
</protein>
<accession>A0A9X2VXK4</accession>
<dbReference type="RefSeq" id="WP_259630195.1">
    <property type="nucleotide sequence ID" value="NZ_JANYMP010000053.1"/>
</dbReference>
<gene>
    <name evidence="1" type="ORF">NZH93_48655</name>
</gene>
<dbReference type="SUPFAM" id="SSF51905">
    <property type="entry name" value="FAD/NAD(P)-binding domain"/>
    <property type="match status" value="1"/>
</dbReference>
<name>A0A9X2VXK4_9PSEU</name>